<evidence type="ECO:0000256" key="1">
    <source>
        <dbReference type="ARBA" id="ARBA00004123"/>
    </source>
</evidence>
<keyword evidence="2" id="KW-0479">Metal-binding</keyword>
<dbReference type="GO" id="GO:0005634">
    <property type="term" value="C:nucleus"/>
    <property type="evidence" value="ECO:0007669"/>
    <property type="project" value="UniProtKB-SubCell"/>
</dbReference>
<keyword evidence="7" id="KW-1185">Reference proteome</keyword>
<dbReference type="AlphaFoldDB" id="A0A9D4PE60"/>
<evidence type="ECO:0000256" key="2">
    <source>
        <dbReference type="ARBA" id="ARBA00022723"/>
    </source>
</evidence>
<dbReference type="PANTHER" id="PTHR46481:SF10">
    <property type="entry name" value="ZINC FINGER BED DOMAIN-CONTAINING PROTEIN 39"/>
    <property type="match status" value="1"/>
</dbReference>
<dbReference type="InterPro" id="IPR052035">
    <property type="entry name" value="ZnF_BED_domain_contain"/>
</dbReference>
<name>A0A9D4PE60_RHISA</name>
<sequence length="138" mass="15121">MVSNAPVSGKHACTNPIWNFFLKVPAGADTSAVTGKSAKDDEEDCSIHCVVEEPSFTETMCCAIPEYVVPSRKTFSRTVIPNLYVAKKDELKKCVRAVFDDGGTECFTLTMDGWTSRAGGSYVSVTAHMMDRDFKQHA</sequence>
<evidence type="ECO:0008006" key="8">
    <source>
        <dbReference type="Google" id="ProtNLM"/>
    </source>
</evidence>
<dbReference type="Proteomes" id="UP000821837">
    <property type="component" value="Chromosome 8"/>
</dbReference>
<accession>A0A9D4PE60</accession>
<proteinExistence type="predicted"/>
<comment type="subcellular location">
    <subcellularLocation>
        <location evidence="1">Nucleus</location>
    </subcellularLocation>
</comment>
<evidence type="ECO:0000313" key="7">
    <source>
        <dbReference type="Proteomes" id="UP000821837"/>
    </source>
</evidence>
<comment type="caution">
    <text evidence="6">The sequence shown here is derived from an EMBL/GenBank/DDBJ whole genome shotgun (WGS) entry which is preliminary data.</text>
</comment>
<protein>
    <recommendedName>
        <fullName evidence="8">DUF659 domain-containing protein</fullName>
    </recommendedName>
</protein>
<dbReference type="EMBL" id="JABSTV010001254">
    <property type="protein sequence ID" value="KAH7939390.1"/>
    <property type="molecule type" value="Genomic_DNA"/>
</dbReference>
<evidence type="ECO:0000256" key="3">
    <source>
        <dbReference type="ARBA" id="ARBA00022771"/>
    </source>
</evidence>
<keyword evidence="4" id="KW-0862">Zinc</keyword>
<gene>
    <name evidence="6" type="ORF">HPB52_011699</name>
</gene>
<reference evidence="6" key="1">
    <citation type="journal article" date="2020" name="Cell">
        <title>Large-Scale Comparative Analyses of Tick Genomes Elucidate Their Genetic Diversity and Vector Capacities.</title>
        <authorList>
            <consortium name="Tick Genome and Microbiome Consortium (TIGMIC)"/>
            <person name="Jia N."/>
            <person name="Wang J."/>
            <person name="Shi W."/>
            <person name="Du L."/>
            <person name="Sun Y."/>
            <person name="Zhan W."/>
            <person name="Jiang J.F."/>
            <person name="Wang Q."/>
            <person name="Zhang B."/>
            <person name="Ji P."/>
            <person name="Bell-Sakyi L."/>
            <person name="Cui X.M."/>
            <person name="Yuan T.T."/>
            <person name="Jiang B.G."/>
            <person name="Yang W.F."/>
            <person name="Lam T.T."/>
            <person name="Chang Q.C."/>
            <person name="Ding S.J."/>
            <person name="Wang X.J."/>
            <person name="Zhu J.G."/>
            <person name="Ruan X.D."/>
            <person name="Zhao L."/>
            <person name="Wei J.T."/>
            <person name="Ye R.Z."/>
            <person name="Que T.C."/>
            <person name="Du C.H."/>
            <person name="Zhou Y.H."/>
            <person name="Cheng J.X."/>
            <person name="Dai P.F."/>
            <person name="Guo W.B."/>
            <person name="Han X.H."/>
            <person name="Huang E.J."/>
            <person name="Li L.F."/>
            <person name="Wei W."/>
            <person name="Gao Y.C."/>
            <person name="Liu J.Z."/>
            <person name="Shao H.Z."/>
            <person name="Wang X."/>
            <person name="Wang C.C."/>
            <person name="Yang T.C."/>
            <person name="Huo Q.B."/>
            <person name="Li W."/>
            <person name="Chen H.Y."/>
            <person name="Chen S.E."/>
            <person name="Zhou L.G."/>
            <person name="Ni X.B."/>
            <person name="Tian J.H."/>
            <person name="Sheng Y."/>
            <person name="Liu T."/>
            <person name="Pan Y.S."/>
            <person name="Xia L.Y."/>
            <person name="Li J."/>
            <person name="Zhao F."/>
            <person name="Cao W.C."/>
        </authorList>
    </citation>
    <scope>NUCLEOTIDE SEQUENCE</scope>
    <source>
        <strain evidence="6">Rsan-2018</strain>
    </source>
</reference>
<evidence type="ECO:0000256" key="5">
    <source>
        <dbReference type="ARBA" id="ARBA00023242"/>
    </source>
</evidence>
<dbReference type="PANTHER" id="PTHR46481">
    <property type="entry name" value="ZINC FINGER BED DOMAIN-CONTAINING PROTEIN 4"/>
    <property type="match status" value="1"/>
</dbReference>
<evidence type="ECO:0000313" key="6">
    <source>
        <dbReference type="EMBL" id="KAH7939390.1"/>
    </source>
</evidence>
<keyword evidence="3" id="KW-0863">Zinc-finger</keyword>
<reference evidence="6" key="2">
    <citation type="submission" date="2021-09" db="EMBL/GenBank/DDBJ databases">
        <authorList>
            <person name="Jia N."/>
            <person name="Wang J."/>
            <person name="Shi W."/>
            <person name="Du L."/>
            <person name="Sun Y."/>
            <person name="Zhan W."/>
            <person name="Jiang J."/>
            <person name="Wang Q."/>
            <person name="Zhang B."/>
            <person name="Ji P."/>
            <person name="Sakyi L.B."/>
            <person name="Cui X."/>
            <person name="Yuan T."/>
            <person name="Jiang B."/>
            <person name="Yang W."/>
            <person name="Lam T.T.-Y."/>
            <person name="Chang Q."/>
            <person name="Ding S."/>
            <person name="Wang X."/>
            <person name="Zhu J."/>
            <person name="Ruan X."/>
            <person name="Zhao L."/>
            <person name="Wei J."/>
            <person name="Que T."/>
            <person name="Du C."/>
            <person name="Cheng J."/>
            <person name="Dai P."/>
            <person name="Han X."/>
            <person name="Huang E."/>
            <person name="Gao Y."/>
            <person name="Liu J."/>
            <person name="Shao H."/>
            <person name="Ye R."/>
            <person name="Li L."/>
            <person name="Wei W."/>
            <person name="Wang X."/>
            <person name="Wang C."/>
            <person name="Huo Q."/>
            <person name="Li W."/>
            <person name="Guo W."/>
            <person name="Chen H."/>
            <person name="Chen S."/>
            <person name="Zhou L."/>
            <person name="Zhou L."/>
            <person name="Ni X."/>
            <person name="Tian J."/>
            <person name="Zhou Y."/>
            <person name="Sheng Y."/>
            <person name="Liu T."/>
            <person name="Pan Y."/>
            <person name="Xia L."/>
            <person name="Li J."/>
            <person name="Zhao F."/>
            <person name="Cao W."/>
        </authorList>
    </citation>
    <scope>NUCLEOTIDE SEQUENCE</scope>
    <source>
        <strain evidence="6">Rsan-2018</strain>
        <tissue evidence="6">Larvae</tissue>
    </source>
</reference>
<keyword evidence="5" id="KW-0539">Nucleus</keyword>
<evidence type="ECO:0000256" key="4">
    <source>
        <dbReference type="ARBA" id="ARBA00022833"/>
    </source>
</evidence>
<dbReference type="GO" id="GO:0008270">
    <property type="term" value="F:zinc ion binding"/>
    <property type="evidence" value="ECO:0007669"/>
    <property type="project" value="UniProtKB-KW"/>
</dbReference>
<organism evidence="6 7">
    <name type="scientific">Rhipicephalus sanguineus</name>
    <name type="common">Brown dog tick</name>
    <name type="synonym">Ixodes sanguineus</name>
    <dbReference type="NCBI Taxonomy" id="34632"/>
    <lineage>
        <taxon>Eukaryota</taxon>
        <taxon>Metazoa</taxon>
        <taxon>Ecdysozoa</taxon>
        <taxon>Arthropoda</taxon>
        <taxon>Chelicerata</taxon>
        <taxon>Arachnida</taxon>
        <taxon>Acari</taxon>
        <taxon>Parasitiformes</taxon>
        <taxon>Ixodida</taxon>
        <taxon>Ixodoidea</taxon>
        <taxon>Ixodidae</taxon>
        <taxon>Rhipicephalinae</taxon>
        <taxon>Rhipicephalus</taxon>
        <taxon>Rhipicephalus</taxon>
    </lineage>
</organism>